<dbReference type="PANTHER" id="PTHR12788">
    <property type="entry name" value="PROTEIN-TYROSINE SULFOTRANSFERASE 2"/>
    <property type="match status" value="1"/>
</dbReference>
<organism evidence="3 4">
    <name type="scientific">Sphingosinicella xenopeptidilytica</name>
    <dbReference type="NCBI Taxonomy" id="364098"/>
    <lineage>
        <taxon>Bacteria</taxon>
        <taxon>Pseudomonadati</taxon>
        <taxon>Pseudomonadota</taxon>
        <taxon>Alphaproteobacteria</taxon>
        <taxon>Sphingomonadales</taxon>
        <taxon>Sphingosinicellaceae</taxon>
        <taxon>Sphingosinicella</taxon>
    </lineage>
</organism>
<gene>
    <name evidence="3" type="ORF">ACFQ00_19750</name>
</gene>
<dbReference type="InterPro" id="IPR027417">
    <property type="entry name" value="P-loop_NTPase"/>
</dbReference>
<dbReference type="Pfam" id="PF13181">
    <property type="entry name" value="TPR_8"/>
    <property type="match status" value="1"/>
</dbReference>
<dbReference type="InterPro" id="IPR011990">
    <property type="entry name" value="TPR-like_helical_dom_sf"/>
</dbReference>
<dbReference type="InterPro" id="IPR026634">
    <property type="entry name" value="TPST-like"/>
</dbReference>
<evidence type="ECO:0000256" key="1">
    <source>
        <dbReference type="ARBA" id="ARBA00022679"/>
    </source>
</evidence>
<dbReference type="Proteomes" id="UP001597124">
    <property type="component" value="Unassembled WGS sequence"/>
</dbReference>
<accession>A0ABW3C7T0</accession>
<keyword evidence="1" id="KW-0808">Transferase</keyword>
<dbReference type="Gene3D" id="3.40.50.300">
    <property type="entry name" value="P-loop containing nucleotide triphosphate hydrolases"/>
    <property type="match status" value="1"/>
</dbReference>
<evidence type="ECO:0000313" key="3">
    <source>
        <dbReference type="EMBL" id="MFD0850570.1"/>
    </source>
</evidence>
<dbReference type="InterPro" id="IPR019734">
    <property type="entry name" value="TPR_rpt"/>
</dbReference>
<dbReference type="PROSITE" id="PS50005">
    <property type="entry name" value="TPR"/>
    <property type="match status" value="1"/>
</dbReference>
<feature type="repeat" description="TPR" evidence="2">
    <location>
        <begin position="193"/>
        <end position="226"/>
    </location>
</feature>
<dbReference type="EMBL" id="JBHTIK010000015">
    <property type="protein sequence ID" value="MFD0850570.1"/>
    <property type="molecule type" value="Genomic_DNA"/>
</dbReference>
<dbReference type="Pfam" id="PF13469">
    <property type="entry name" value="Sulfotransfer_3"/>
    <property type="match status" value="1"/>
</dbReference>
<keyword evidence="2" id="KW-0802">TPR repeat</keyword>
<evidence type="ECO:0000313" key="4">
    <source>
        <dbReference type="Proteomes" id="UP001597124"/>
    </source>
</evidence>
<proteinExistence type="predicted"/>
<dbReference type="Pfam" id="PF14559">
    <property type="entry name" value="TPR_19"/>
    <property type="match status" value="1"/>
</dbReference>
<dbReference type="SUPFAM" id="SSF48452">
    <property type="entry name" value="TPR-like"/>
    <property type="match status" value="1"/>
</dbReference>
<protein>
    <submittedName>
        <fullName evidence="3">Tetratricopeptide repeat-containing sulfotransferase family protein</fullName>
    </submittedName>
</protein>
<comment type="caution">
    <text evidence="3">The sequence shown here is derived from an EMBL/GenBank/DDBJ whole genome shotgun (WGS) entry which is preliminary data.</text>
</comment>
<keyword evidence="4" id="KW-1185">Reference proteome</keyword>
<evidence type="ECO:0000256" key="2">
    <source>
        <dbReference type="PROSITE-ProRule" id="PRU00339"/>
    </source>
</evidence>
<dbReference type="SUPFAM" id="SSF52540">
    <property type="entry name" value="P-loop containing nucleoside triphosphate hydrolases"/>
    <property type="match status" value="1"/>
</dbReference>
<dbReference type="SMART" id="SM00028">
    <property type="entry name" value="TPR"/>
    <property type="match status" value="4"/>
</dbReference>
<dbReference type="Gene3D" id="1.25.40.10">
    <property type="entry name" value="Tetratricopeptide repeat domain"/>
    <property type="match status" value="1"/>
</dbReference>
<dbReference type="PANTHER" id="PTHR12788:SF10">
    <property type="entry name" value="PROTEIN-TYROSINE SULFOTRANSFERASE"/>
    <property type="match status" value="1"/>
</dbReference>
<dbReference type="RefSeq" id="WP_381495102.1">
    <property type="nucleotide sequence ID" value="NZ_JBHTIK010000015.1"/>
</dbReference>
<reference evidence="4" key="1">
    <citation type="journal article" date="2019" name="Int. J. Syst. Evol. Microbiol.">
        <title>The Global Catalogue of Microorganisms (GCM) 10K type strain sequencing project: providing services to taxonomists for standard genome sequencing and annotation.</title>
        <authorList>
            <consortium name="The Broad Institute Genomics Platform"/>
            <consortium name="The Broad Institute Genome Sequencing Center for Infectious Disease"/>
            <person name="Wu L."/>
            <person name="Ma J."/>
        </authorList>
    </citation>
    <scope>NUCLEOTIDE SEQUENCE [LARGE SCALE GENOMIC DNA]</scope>
    <source>
        <strain evidence="4">CCUG 52537</strain>
    </source>
</reference>
<sequence length="590" mass="64770">MSTAPNLHERAERARTFLKTHPGNADALRALGAALRGMGEDTAAEEAELGAIQASTRDPVLIEAAAALLDNNIPIAERVLRARLKEKPTDVAAIRMMAEIAGRLGRYGDAEKLLRRALELAPAFVAARANLATVLYRQNNPTDAVAELDRLLAGDPDNAAHRNLKAAALGRIGGYEEAIALYESVLASHPAQPRVWMSYGHVLKTVGRQADSIAAYRKAIERAPGLGEVWWSLANLKTVHFTDADIAAMQGALDGSGISEDDRFHLHFALGKALEDAKDHAGSFGHYLQGNALRKAMLDYDSGEISSLVRSAAAMMDAAFFAARGGQGNPAPDPIFVLGMPRAGSTLIEQILSSHPMIEGTQELPDIAAMARRLGGRRMRDEETAYPACLADLSAEAFAELGAEYLERTRIHRKTDRPLFIDKMPNNWAHAGFIHLILPNAKIIDARRHPLGCCFSNFKQHFARGQGFSYDLSDLGRYYRDYVAMMAVIDDALPGRVHRVFYEDMIEDTEGEVRRLLDYVGVPFDPACLRFFENERAVRTASSEQVRRPINREGMEQWQAFAPWLAPLKTSLGPALTAYPEVPQVASLLQ</sequence>
<name>A0ABW3C7T0_SPHXN</name>